<proteinExistence type="predicted"/>
<name>A0A336LWK8_CULSO</name>
<protein>
    <submittedName>
        <fullName evidence="1">CSON006374 protein</fullName>
    </submittedName>
</protein>
<evidence type="ECO:0000313" key="1">
    <source>
        <dbReference type="EMBL" id="SSX18018.1"/>
    </source>
</evidence>
<accession>A0A336LWK8</accession>
<dbReference type="EMBL" id="UFQT01000023">
    <property type="protein sequence ID" value="SSX18018.1"/>
    <property type="molecule type" value="Genomic_DNA"/>
</dbReference>
<gene>
    <name evidence="1" type="primary">CSON006374</name>
</gene>
<sequence>MMTFENVEYFWNQDADWAEIQKKNCIKAVARKKSGPKFELSEEQKNDVLEAFQIFDTEGKVKFYK</sequence>
<dbReference type="AlphaFoldDB" id="A0A336LWK8"/>
<reference evidence="1" key="1">
    <citation type="submission" date="2018-07" db="EMBL/GenBank/DDBJ databases">
        <authorList>
            <person name="Quirk P.G."/>
            <person name="Krulwich T.A."/>
        </authorList>
    </citation>
    <scope>NUCLEOTIDE SEQUENCE</scope>
</reference>
<dbReference type="VEuPathDB" id="VectorBase:CSON006374"/>
<organism evidence="1">
    <name type="scientific">Culicoides sonorensis</name>
    <name type="common">Biting midge</name>
    <dbReference type="NCBI Taxonomy" id="179676"/>
    <lineage>
        <taxon>Eukaryota</taxon>
        <taxon>Metazoa</taxon>
        <taxon>Ecdysozoa</taxon>
        <taxon>Arthropoda</taxon>
        <taxon>Hexapoda</taxon>
        <taxon>Insecta</taxon>
        <taxon>Pterygota</taxon>
        <taxon>Neoptera</taxon>
        <taxon>Endopterygota</taxon>
        <taxon>Diptera</taxon>
        <taxon>Nematocera</taxon>
        <taxon>Chironomoidea</taxon>
        <taxon>Ceratopogonidae</taxon>
        <taxon>Ceratopogoninae</taxon>
        <taxon>Culicoides</taxon>
        <taxon>Monoculicoides</taxon>
    </lineage>
</organism>